<dbReference type="InterPro" id="IPR023885">
    <property type="entry name" value="4Fe4S-binding_SPASM_dom"/>
</dbReference>
<dbReference type="Proteomes" id="UP001199355">
    <property type="component" value="Unassembled WGS sequence"/>
</dbReference>
<evidence type="ECO:0000313" key="2">
    <source>
        <dbReference type="EMBL" id="MCC2168669.1"/>
    </source>
</evidence>
<comment type="caution">
    <text evidence="2">The sequence shown here is derived from an EMBL/GenBank/DDBJ whole genome shotgun (WGS) entry which is preliminary data.</text>
</comment>
<dbReference type="SUPFAM" id="SSF102114">
    <property type="entry name" value="Radical SAM enzymes"/>
    <property type="match status" value="1"/>
</dbReference>
<accession>A0AAE3AZ89</accession>
<organism evidence="2 3">
    <name type="scientific">Gallintestinimicrobium propionicum</name>
    <dbReference type="NCBI Taxonomy" id="2981770"/>
    <lineage>
        <taxon>Bacteria</taxon>
        <taxon>Bacillati</taxon>
        <taxon>Bacillota</taxon>
        <taxon>Clostridia</taxon>
        <taxon>Lachnospirales</taxon>
        <taxon>Lachnospiraceae</taxon>
        <taxon>Gallintestinimicrobium</taxon>
    </lineage>
</organism>
<dbReference type="Pfam" id="PF13186">
    <property type="entry name" value="SPASM"/>
    <property type="match status" value="1"/>
</dbReference>
<name>A0AAE3AZ89_9FIRM</name>
<feature type="domain" description="4Fe4S-binding SPASM" evidence="1">
    <location>
        <begin position="158"/>
        <end position="227"/>
    </location>
</feature>
<dbReference type="AlphaFoldDB" id="A0AAE3AZ89"/>
<dbReference type="CDD" id="cd21109">
    <property type="entry name" value="SPASM"/>
    <property type="match status" value="1"/>
</dbReference>
<dbReference type="InterPro" id="IPR013785">
    <property type="entry name" value="Aldolase_TIM"/>
</dbReference>
<protein>
    <submittedName>
        <fullName evidence="2">SPASM domain-containing protein</fullName>
    </submittedName>
</protein>
<sequence length="237" mass="28173">MLSRVQIISFEIGDECNLKKMHRKCPINERKFLNTKFGRMTPEIIAKAIDEAKKMRFNGYFAFHFYNEPMLYQEDITKVINMKKGEKYLLWTNGTYLKKGENKFLELFQKVVITCYDHKRLSLYNELKEKYGNIVIQEWELDDRLSVYRSTHKNYFGCKRINFELPIDCYGNVHLCCRDWNNTYEIGNIIESGLTEVIKGNAYQNISKKVSGRLLQDDCPEVCKVCTEPWLRLPKDW</sequence>
<evidence type="ECO:0000313" key="3">
    <source>
        <dbReference type="Proteomes" id="UP001199355"/>
    </source>
</evidence>
<gene>
    <name evidence="2" type="ORF">LKD45_13370</name>
</gene>
<keyword evidence="3" id="KW-1185">Reference proteome</keyword>
<proteinExistence type="predicted"/>
<reference evidence="2 3" key="1">
    <citation type="submission" date="2021-10" db="EMBL/GenBank/DDBJ databases">
        <title>Anaerobic single-cell dispensing facilitates the cultivation of human gut bacteria.</title>
        <authorList>
            <person name="Afrizal A."/>
        </authorList>
    </citation>
    <scope>NUCLEOTIDE SEQUENCE [LARGE SCALE GENOMIC DNA]</scope>
    <source>
        <strain evidence="2 3">CLA-AA-H244</strain>
    </source>
</reference>
<evidence type="ECO:0000259" key="1">
    <source>
        <dbReference type="Pfam" id="PF13186"/>
    </source>
</evidence>
<dbReference type="InterPro" id="IPR058240">
    <property type="entry name" value="rSAM_sf"/>
</dbReference>
<dbReference type="EMBL" id="JAJEQF010000042">
    <property type="protein sequence ID" value="MCC2168669.1"/>
    <property type="molecule type" value="Genomic_DNA"/>
</dbReference>
<dbReference type="RefSeq" id="WP_308728829.1">
    <property type="nucleotide sequence ID" value="NZ_JAJEQF010000042.1"/>
</dbReference>
<dbReference type="Gene3D" id="3.20.20.70">
    <property type="entry name" value="Aldolase class I"/>
    <property type="match status" value="1"/>
</dbReference>